<dbReference type="PANTHER" id="PTHR35796">
    <property type="entry name" value="HYPOTHETICAL CYTOSOLIC PROTEIN"/>
    <property type="match status" value="1"/>
</dbReference>
<comment type="caution">
    <text evidence="1">The sequence shown here is derived from an EMBL/GenBank/DDBJ whole genome shotgun (WGS) entry which is preliminary data.</text>
</comment>
<dbReference type="Proteomes" id="UP000693981">
    <property type="component" value="Unassembled WGS sequence"/>
</dbReference>
<evidence type="ECO:0000313" key="1">
    <source>
        <dbReference type="EMBL" id="KAG7375166.1"/>
    </source>
</evidence>
<proteinExistence type="predicted"/>
<keyword evidence="2" id="KW-1185">Reference proteome</keyword>
<dbReference type="AlphaFoldDB" id="A0A8T1V2Q8"/>
<dbReference type="OrthoDB" id="64619at2759"/>
<name>A0A8T1V2Q8_9STRA</name>
<protein>
    <submittedName>
        <fullName evidence="1">Uncharacterized protein</fullName>
    </submittedName>
</protein>
<sequence>MELHANGTQADFDVKQIVRRYVEEDRVVIMMRSFIDPVEFLGTPLRGADFREKWYLVIRRPRTKAPGAVLLQTCYIITPVTPVHSLSNEGAITGALISFVLNATAANIASGHQMIENILFNEAMKTHTGSNAPLCGGRQHGDHDAVIY</sequence>
<evidence type="ECO:0000313" key="2">
    <source>
        <dbReference type="Proteomes" id="UP000693981"/>
    </source>
</evidence>
<reference evidence="1" key="1">
    <citation type="submission" date="2021-02" db="EMBL/GenBank/DDBJ databases">
        <authorList>
            <person name="Palmer J.M."/>
        </authorList>
    </citation>
    <scope>NUCLEOTIDE SEQUENCE</scope>
    <source>
        <strain evidence="1">SCRP23</strain>
    </source>
</reference>
<gene>
    <name evidence="1" type="ORF">PHYBOEH_003408</name>
</gene>
<dbReference type="PANTHER" id="PTHR35796:SF3">
    <property type="entry name" value="BHLH DOMAIN-CONTAINING PROTEIN"/>
    <property type="match status" value="1"/>
</dbReference>
<dbReference type="EMBL" id="JAGDFL010001964">
    <property type="protein sequence ID" value="KAG7375166.1"/>
    <property type="molecule type" value="Genomic_DNA"/>
</dbReference>
<accession>A0A8T1V2Q8</accession>
<organism evidence="1 2">
    <name type="scientific">Phytophthora boehmeriae</name>
    <dbReference type="NCBI Taxonomy" id="109152"/>
    <lineage>
        <taxon>Eukaryota</taxon>
        <taxon>Sar</taxon>
        <taxon>Stramenopiles</taxon>
        <taxon>Oomycota</taxon>
        <taxon>Peronosporomycetes</taxon>
        <taxon>Peronosporales</taxon>
        <taxon>Peronosporaceae</taxon>
        <taxon>Phytophthora</taxon>
    </lineage>
</organism>